<keyword evidence="2" id="KW-1185">Reference proteome</keyword>
<proteinExistence type="predicted"/>
<name>A0AB35U4D0_9FIRM</name>
<accession>A0AB35U4D0</accession>
<comment type="caution">
    <text evidence="1">The sequence shown here is derived from an EMBL/GenBank/DDBJ whole genome shotgun (WGS) entry which is preliminary data.</text>
</comment>
<evidence type="ECO:0000313" key="1">
    <source>
        <dbReference type="EMBL" id="MDX8420350.1"/>
    </source>
</evidence>
<dbReference type="PANTHER" id="PTHR40056:SF1">
    <property type="entry name" value="DUF1836 DOMAIN-CONTAINING PROTEIN"/>
    <property type="match status" value="1"/>
</dbReference>
<organism evidence="1 2">
    <name type="scientific">Grylomicrobium aquisgranensis</name>
    <dbReference type="NCBI Taxonomy" id="2926318"/>
    <lineage>
        <taxon>Bacteria</taxon>
        <taxon>Bacillati</taxon>
        <taxon>Bacillota</taxon>
        <taxon>Erysipelotrichia</taxon>
        <taxon>Erysipelotrichales</taxon>
        <taxon>Erysipelotrichaceae</taxon>
        <taxon>Grylomicrobium</taxon>
    </lineage>
</organism>
<dbReference type="EMBL" id="JALBUR010000033">
    <property type="protein sequence ID" value="MDX8420350.1"/>
    <property type="molecule type" value="Genomic_DNA"/>
</dbReference>
<dbReference type="Proteomes" id="UP001286174">
    <property type="component" value="Unassembled WGS sequence"/>
</dbReference>
<dbReference type="AlphaFoldDB" id="A0AB35U4D0"/>
<sequence length="178" mass="20504">MNTNKLQPILESFTYPAYHEIPDVGLYLDQVVKYINSYLQDFPEMQITGSMVSNYVKQKLISSPHKKTYSRDQIAGLIFIATAKTVLSMDHIRMCLSSLDQFDSYEHAYEAFRSMLHEVLSSLMDASHHIVCAATSSPVSQALENIVITVAHKMYLERYFEEYRQEMEENAKKDDSQS</sequence>
<gene>
    <name evidence="1" type="ORF">MOZ60_09660</name>
</gene>
<evidence type="ECO:0000313" key="2">
    <source>
        <dbReference type="Proteomes" id="UP001286174"/>
    </source>
</evidence>
<dbReference type="RefSeq" id="WP_277007486.1">
    <property type="nucleotide sequence ID" value="NZ_JALBUR010000033.1"/>
</dbReference>
<dbReference type="InterPro" id="IPR014975">
    <property type="entry name" value="DUF1836"/>
</dbReference>
<reference evidence="1 2" key="1">
    <citation type="submission" date="2022-03" db="EMBL/GenBank/DDBJ databases">
        <title>Novel taxa within the pig intestine.</title>
        <authorList>
            <person name="Wylensek D."/>
            <person name="Bishof K."/>
            <person name="Afrizal A."/>
            <person name="Clavel T."/>
        </authorList>
    </citation>
    <scope>NUCLEOTIDE SEQUENCE [LARGE SCALE GENOMIC DNA]</scope>
    <source>
        <strain evidence="1 2">CLA-KB-P133</strain>
    </source>
</reference>
<dbReference type="Pfam" id="PF08876">
    <property type="entry name" value="DUF1836"/>
    <property type="match status" value="1"/>
</dbReference>
<dbReference type="PANTHER" id="PTHR40056">
    <property type="entry name" value="HYPOTHETICAL CYTOSOLIC PROTEIN"/>
    <property type="match status" value="1"/>
</dbReference>
<protein>
    <submittedName>
        <fullName evidence="1">DUF1836 domain-containing protein</fullName>
    </submittedName>
</protein>